<comment type="caution">
    <text evidence="1">The sequence shown here is derived from an EMBL/GenBank/DDBJ whole genome shotgun (WGS) entry which is preliminary data.</text>
</comment>
<protein>
    <recommendedName>
        <fullName evidence="3">Type IV toxin-antitoxin system AbiEi family antitoxin domain-containing protein</fullName>
    </recommendedName>
</protein>
<reference evidence="1 2" key="1">
    <citation type="submission" date="2020-07" db="EMBL/GenBank/DDBJ databases">
        <title>Sequencing the genomes of 1000 actinobacteria strains.</title>
        <authorList>
            <person name="Klenk H.-P."/>
        </authorList>
    </citation>
    <scope>NUCLEOTIDE SEQUENCE [LARGE SCALE GENOMIC DNA]</scope>
    <source>
        <strain evidence="1 2">LI1</strain>
    </source>
</reference>
<name>A0A7Z0EFE6_9MICO</name>
<keyword evidence="2" id="KW-1185">Reference proteome</keyword>
<accession>A0A7Z0EFE6</accession>
<evidence type="ECO:0000313" key="1">
    <source>
        <dbReference type="EMBL" id="NYJ20619.1"/>
    </source>
</evidence>
<evidence type="ECO:0000313" key="2">
    <source>
        <dbReference type="Proteomes" id="UP000537260"/>
    </source>
</evidence>
<evidence type="ECO:0008006" key="3">
    <source>
        <dbReference type="Google" id="ProtNLM"/>
    </source>
</evidence>
<dbReference type="AlphaFoldDB" id="A0A7Z0EFE6"/>
<sequence length="347" mass="38640">MVTCETAASFGREPSDAALADIVQILSARNQGLVLGTALNENGVNSHEIERMIQRGQLVRIRRGAYVGASGWEQARPELRYRMFVRACVALTERPTVLSHLSAAVIHGLPIVGPWPTTVHTHEPDAAGGNSSRYVTSHRGGLVAEPVRVDGMLATSLARTVIDVAAHSSFLTGVGVADQALRREAERAEQERQRGVRGLPTLTKDGLREELARVNPRVGVRKVERVINFANSGAANVGESLSRVRIFELGFEVPEVQVHFRGGDGRDYWVDFFWRGVRKIGEFDGWHKYTRGIILGDRDPAEVVRAEKKREDTLRKQVSSFWRWDWNEALSPRTFARLLAEHEVPRG</sequence>
<proteinExistence type="predicted"/>
<gene>
    <name evidence="1" type="ORF">HNR05_002410</name>
</gene>
<dbReference type="RefSeq" id="WP_179579203.1">
    <property type="nucleotide sequence ID" value="NZ_JACCFM010000001.1"/>
</dbReference>
<dbReference type="Proteomes" id="UP000537260">
    <property type="component" value="Unassembled WGS sequence"/>
</dbReference>
<dbReference type="EMBL" id="JACCFM010000001">
    <property type="protein sequence ID" value="NYJ20619.1"/>
    <property type="molecule type" value="Genomic_DNA"/>
</dbReference>
<organism evidence="1 2">
    <name type="scientific">Glaciibacter psychrotolerans</name>
    <dbReference type="NCBI Taxonomy" id="670054"/>
    <lineage>
        <taxon>Bacteria</taxon>
        <taxon>Bacillati</taxon>
        <taxon>Actinomycetota</taxon>
        <taxon>Actinomycetes</taxon>
        <taxon>Micrococcales</taxon>
        <taxon>Microbacteriaceae</taxon>
        <taxon>Glaciibacter</taxon>
    </lineage>
</organism>